<dbReference type="RefSeq" id="WP_171707673.1">
    <property type="nucleotide sequence ID" value="NZ_JAAVLW010000001.1"/>
</dbReference>
<evidence type="ECO:0000313" key="2">
    <source>
        <dbReference type="Proteomes" id="UP000528734"/>
    </source>
</evidence>
<accession>A0A7Y4LZM9</accession>
<dbReference type="AlphaFoldDB" id="A0A7Y4LZM9"/>
<comment type="caution">
    <text evidence="1">The sequence shown here is derived from an EMBL/GenBank/DDBJ whole genome shotgun (WGS) entry which is preliminary data.</text>
</comment>
<protein>
    <submittedName>
        <fullName evidence="1">Uncharacterized protein</fullName>
    </submittedName>
</protein>
<dbReference type="Gene3D" id="1.10.10.10">
    <property type="entry name" value="Winged helix-like DNA-binding domain superfamily/Winged helix DNA-binding domain"/>
    <property type="match status" value="1"/>
</dbReference>
<name>A0A7Y4LZM9_9BRAD</name>
<sequence length="164" mass="19011">MKERPVPNELQDQFHELSSRQRVLVLRFVTAIQVLQTLYYHLTTDQAYTFLAVWAEEGLPVSVLARRCGIKPVTVSMHLRRLTSRVIRSKPGFDLLTVVDDRLSDLRLRHVFLTERGHRLASRMIEVMQDNPRKRIGPMGELFFEDEVQGSIWPEEASDASHSQ</sequence>
<dbReference type="EMBL" id="JAAVLW010000001">
    <property type="protein sequence ID" value="NOJ44728.1"/>
    <property type="molecule type" value="Genomic_DNA"/>
</dbReference>
<keyword evidence="2" id="KW-1185">Reference proteome</keyword>
<proteinExistence type="predicted"/>
<dbReference type="Proteomes" id="UP000528734">
    <property type="component" value="Unassembled WGS sequence"/>
</dbReference>
<gene>
    <name evidence="1" type="ORF">HCN50_00355</name>
</gene>
<evidence type="ECO:0000313" key="1">
    <source>
        <dbReference type="EMBL" id="NOJ44728.1"/>
    </source>
</evidence>
<organism evidence="1 2">
    <name type="scientific">Bradyrhizobium archetypum</name>
    <dbReference type="NCBI Taxonomy" id="2721160"/>
    <lineage>
        <taxon>Bacteria</taxon>
        <taxon>Pseudomonadati</taxon>
        <taxon>Pseudomonadota</taxon>
        <taxon>Alphaproteobacteria</taxon>
        <taxon>Hyphomicrobiales</taxon>
        <taxon>Nitrobacteraceae</taxon>
        <taxon>Bradyrhizobium</taxon>
    </lineage>
</organism>
<dbReference type="InterPro" id="IPR036388">
    <property type="entry name" value="WH-like_DNA-bd_sf"/>
</dbReference>
<dbReference type="InterPro" id="IPR036390">
    <property type="entry name" value="WH_DNA-bd_sf"/>
</dbReference>
<reference evidence="1 2" key="1">
    <citation type="submission" date="2020-03" db="EMBL/GenBank/DDBJ databases">
        <title>Bradyrhizobium diversity isolated from nodules of Muelleranthus trifoliolatus.</title>
        <authorList>
            <person name="Klepa M."/>
            <person name="Helene L."/>
            <person name="Hungria M."/>
        </authorList>
    </citation>
    <scope>NUCLEOTIDE SEQUENCE [LARGE SCALE GENOMIC DNA]</scope>
    <source>
        <strain evidence="1 2">WSM 1744</strain>
    </source>
</reference>
<dbReference type="SUPFAM" id="SSF46785">
    <property type="entry name" value="Winged helix' DNA-binding domain"/>
    <property type="match status" value="1"/>
</dbReference>